<dbReference type="EMBL" id="KN835767">
    <property type="protein sequence ID" value="KIK34347.1"/>
    <property type="molecule type" value="Genomic_DNA"/>
</dbReference>
<dbReference type="InParanoid" id="A0A0D0AJB2"/>
<evidence type="ECO:0000313" key="2">
    <source>
        <dbReference type="Proteomes" id="UP000054485"/>
    </source>
</evidence>
<dbReference type="SUPFAM" id="SSF50630">
    <property type="entry name" value="Acid proteases"/>
    <property type="match status" value="1"/>
</dbReference>
<name>A0A0D0AJB2_9AGAM</name>
<protein>
    <submittedName>
        <fullName evidence="1">Uncharacterized protein</fullName>
    </submittedName>
</protein>
<accession>A0A0D0AJB2</accession>
<dbReference type="HOGENOM" id="CLU_181174_0_0_1"/>
<keyword evidence="2" id="KW-1185">Reference proteome</keyword>
<dbReference type="Proteomes" id="UP000054485">
    <property type="component" value="Unassembled WGS sequence"/>
</dbReference>
<dbReference type="InterPro" id="IPR021109">
    <property type="entry name" value="Peptidase_aspartic_dom_sf"/>
</dbReference>
<dbReference type="Gene3D" id="2.40.70.10">
    <property type="entry name" value="Acid Proteases"/>
    <property type="match status" value="1"/>
</dbReference>
<feature type="non-terminal residue" evidence="1">
    <location>
        <position position="1"/>
    </location>
</feature>
<dbReference type="AlphaFoldDB" id="A0A0D0AJB2"/>
<dbReference type="CDD" id="cd00303">
    <property type="entry name" value="retropepsin_like"/>
    <property type="match status" value="1"/>
</dbReference>
<organism evidence="1 2">
    <name type="scientific">Suillus luteus UH-Slu-Lm8-n1</name>
    <dbReference type="NCBI Taxonomy" id="930992"/>
    <lineage>
        <taxon>Eukaryota</taxon>
        <taxon>Fungi</taxon>
        <taxon>Dikarya</taxon>
        <taxon>Basidiomycota</taxon>
        <taxon>Agaricomycotina</taxon>
        <taxon>Agaricomycetes</taxon>
        <taxon>Agaricomycetidae</taxon>
        <taxon>Boletales</taxon>
        <taxon>Suillineae</taxon>
        <taxon>Suillaceae</taxon>
        <taxon>Suillus</taxon>
    </lineage>
</organism>
<feature type="non-terminal residue" evidence="1">
    <location>
        <position position="115"/>
    </location>
</feature>
<dbReference type="OrthoDB" id="5596707at2759"/>
<dbReference type="STRING" id="930992.A0A0D0AJB2"/>
<sequence length="115" mass="13147">LRELCVTLNGVHSELALLDEGSEIVVIREDIWRKTHAPRNLQIHMRMQTANGGAQDMGGCVEMLEIEVEGIKSWAHAYVVPDAPYRLLLKRPWQKLVRLSKVEETDKVYVTIQDP</sequence>
<reference evidence="1 2" key="1">
    <citation type="submission" date="2014-04" db="EMBL/GenBank/DDBJ databases">
        <authorList>
            <consortium name="DOE Joint Genome Institute"/>
            <person name="Kuo A."/>
            <person name="Ruytinx J."/>
            <person name="Rineau F."/>
            <person name="Colpaert J."/>
            <person name="Kohler A."/>
            <person name="Nagy L.G."/>
            <person name="Floudas D."/>
            <person name="Copeland A."/>
            <person name="Barry K.W."/>
            <person name="Cichocki N."/>
            <person name="Veneault-Fourrey C."/>
            <person name="LaButti K."/>
            <person name="Lindquist E.A."/>
            <person name="Lipzen A."/>
            <person name="Lundell T."/>
            <person name="Morin E."/>
            <person name="Murat C."/>
            <person name="Sun H."/>
            <person name="Tunlid A."/>
            <person name="Henrissat B."/>
            <person name="Grigoriev I.V."/>
            <person name="Hibbett D.S."/>
            <person name="Martin F."/>
            <person name="Nordberg H.P."/>
            <person name="Cantor M.N."/>
            <person name="Hua S.X."/>
        </authorList>
    </citation>
    <scope>NUCLEOTIDE SEQUENCE [LARGE SCALE GENOMIC DNA]</scope>
    <source>
        <strain evidence="1 2">UH-Slu-Lm8-n1</strain>
    </source>
</reference>
<reference evidence="2" key="2">
    <citation type="submission" date="2015-01" db="EMBL/GenBank/DDBJ databases">
        <title>Evolutionary Origins and Diversification of the Mycorrhizal Mutualists.</title>
        <authorList>
            <consortium name="DOE Joint Genome Institute"/>
            <consortium name="Mycorrhizal Genomics Consortium"/>
            <person name="Kohler A."/>
            <person name="Kuo A."/>
            <person name="Nagy L.G."/>
            <person name="Floudas D."/>
            <person name="Copeland A."/>
            <person name="Barry K.W."/>
            <person name="Cichocki N."/>
            <person name="Veneault-Fourrey C."/>
            <person name="LaButti K."/>
            <person name="Lindquist E.A."/>
            <person name="Lipzen A."/>
            <person name="Lundell T."/>
            <person name="Morin E."/>
            <person name="Murat C."/>
            <person name="Riley R."/>
            <person name="Ohm R."/>
            <person name="Sun H."/>
            <person name="Tunlid A."/>
            <person name="Henrissat B."/>
            <person name="Grigoriev I.V."/>
            <person name="Hibbett D.S."/>
            <person name="Martin F."/>
        </authorList>
    </citation>
    <scope>NUCLEOTIDE SEQUENCE [LARGE SCALE GENOMIC DNA]</scope>
    <source>
        <strain evidence="2">UH-Slu-Lm8-n1</strain>
    </source>
</reference>
<evidence type="ECO:0000313" key="1">
    <source>
        <dbReference type="EMBL" id="KIK34347.1"/>
    </source>
</evidence>
<proteinExistence type="predicted"/>
<gene>
    <name evidence="1" type="ORF">CY34DRAFT_49038</name>
</gene>